<reference evidence="1 2" key="1">
    <citation type="submission" date="2007-03" db="EMBL/GenBank/DDBJ databases">
        <authorList>
            <person name="Stal L."/>
            <person name="Ferriera S."/>
            <person name="Johnson J."/>
            <person name="Kravitz S."/>
            <person name="Beeson K."/>
            <person name="Sutton G."/>
            <person name="Rogers Y.-H."/>
            <person name="Friedman R."/>
            <person name="Frazier M."/>
            <person name="Venter J.C."/>
        </authorList>
    </citation>
    <scope>NUCLEOTIDE SEQUENCE [LARGE SCALE GENOMIC DNA]</scope>
    <source>
        <strain evidence="1 2">CCY0110</strain>
    </source>
</reference>
<protein>
    <submittedName>
        <fullName evidence="1">Uncharacterized protein</fullName>
    </submittedName>
</protein>
<comment type="caution">
    <text evidence="1">The sequence shown here is derived from an EMBL/GenBank/DDBJ whole genome shotgun (WGS) entry which is preliminary data.</text>
</comment>
<organism evidence="1 2">
    <name type="scientific">Crocosphaera chwakensis CCY0110</name>
    <dbReference type="NCBI Taxonomy" id="391612"/>
    <lineage>
        <taxon>Bacteria</taxon>
        <taxon>Bacillati</taxon>
        <taxon>Cyanobacteriota</taxon>
        <taxon>Cyanophyceae</taxon>
        <taxon>Oscillatoriophycideae</taxon>
        <taxon>Chroococcales</taxon>
        <taxon>Aphanothecaceae</taxon>
        <taxon>Crocosphaera</taxon>
        <taxon>Crocosphaera chwakensis</taxon>
    </lineage>
</organism>
<gene>
    <name evidence="1" type="ORF">CY0110_18617</name>
</gene>
<evidence type="ECO:0000313" key="1">
    <source>
        <dbReference type="EMBL" id="EAZ93837.1"/>
    </source>
</evidence>
<keyword evidence="2" id="KW-1185">Reference proteome</keyword>
<name>A3IJ55_9CHRO</name>
<proteinExistence type="predicted"/>
<evidence type="ECO:0000313" key="2">
    <source>
        <dbReference type="Proteomes" id="UP000003781"/>
    </source>
</evidence>
<dbReference type="Proteomes" id="UP000003781">
    <property type="component" value="Unassembled WGS sequence"/>
</dbReference>
<dbReference type="EMBL" id="AAXW01000002">
    <property type="protein sequence ID" value="EAZ93837.1"/>
    <property type="molecule type" value="Genomic_DNA"/>
</dbReference>
<accession>A3IJ55</accession>
<dbReference type="AlphaFoldDB" id="A3IJ55"/>
<sequence length="43" mass="4951">MIPILNFDIKSISESIIFNINWLLLNRSNPSNSKTKKIFSSLI</sequence>